<accession>C5KDW3</accession>
<dbReference type="InterPro" id="IPR019787">
    <property type="entry name" value="Znf_PHD-finger"/>
</dbReference>
<keyword evidence="2" id="KW-0863">Zinc-finger</keyword>
<dbReference type="Proteomes" id="UP000007800">
    <property type="component" value="Unassembled WGS sequence"/>
</dbReference>
<evidence type="ECO:0000256" key="2">
    <source>
        <dbReference type="ARBA" id="ARBA00022771"/>
    </source>
</evidence>
<dbReference type="SUPFAM" id="SSF57903">
    <property type="entry name" value="FYVE/PHD zinc finger"/>
    <property type="match status" value="2"/>
</dbReference>
<evidence type="ECO:0000256" key="1">
    <source>
        <dbReference type="ARBA" id="ARBA00022723"/>
    </source>
</evidence>
<evidence type="ECO:0000313" key="6">
    <source>
        <dbReference type="EMBL" id="EER17416.1"/>
    </source>
</evidence>
<sequence length="796" mass="87272">MSAAASSGGVGISGNGRSGSSSSVAAAVLSKLWMSLDTVYFSSIPPTHDLLRMLERLKEKPISIEKKDSPESNTDLPADAFAVLSDGELFEMKFEVGSNSADKTPLNGTKLEDTTRRTIVINFAASSPHDDGERWDSTIPKLLYDSRPGREWIMLPSSLPSSCSTKEGPLSVNCLDVIKVEAMKDRKVDRKKITGDGGEVAALKALLADIETRKLKLLSPVLDKIQLDQKVYEAFLATLGRALRDGEEVPAHPDGPDAEVDLCCSICGDGDVDDDNAILICDGCHFACHQKCYGVPSIPEQECCAARYGLVTEGTGGNAAWVIYCPRHSRQQQKQGNALLARLKAWRKSEHFTRLSHDKFFAPFDPRLVTAAGFGQDTGDPSSIFQWQFDSEEASIRVLYPDKIAVETAEQLRSQTHAASICGRCNECLMRADGAELSSSSYGKGMDKLVACQNCGLTVHWRCFLRPGLPPLNVLDYDDPKFTSAMYHCPYPVTSRNEEEGTFLCERCKYINEFGKARYGIKSDTAEEALGEDSTAEHSAIDAGSSEGSVKFSDTYCILCQQLGGLLVRVENPEERQWDPHGFWVLAGSACRPRSGGSTASGGQNPAIDKQVLEALRNERAPLKRYAYCSSHRPPRLTGRKISNAVTEEPRMLSLPHYESPLHMQYANVVRARVNTTNLFVPINPEAGITADQRKKRKLSSNAALRTPKKSAKRKAKRRKLKKDSQELSTPVLAGSIITRDGITELVDADDWEGSCPKCGVPWDPNDSGQLIGCDQCDEWYHMACVGLISAPEGKW</sequence>
<keyword evidence="1" id="KW-0479">Metal-binding</keyword>
<evidence type="ECO:0000256" key="3">
    <source>
        <dbReference type="ARBA" id="ARBA00022833"/>
    </source>
</evidence>
<dbReference type="Gene3D" id="3.30.40.10">
    <property type="entry name" value="Zinc/RING finger domain, C3HC4 (zinc finger)"/>
    <property type="match status" value="2"/>
</dbReference>
<dbReference type="GO" id="GO:0008270">
    <property type="term" value="F:zinc ion binding"/>
    <property type="evidence" value="ECO:0007669"/>
    <property type="project" value="UniProtKB-KW"/>
</dbReference>
<name>C5KDW3_PERM5</name>
<keyword evidence="3" id="KW-0862">Zinc</keyword>
<reference evidence="6 7" key="1">
    <citation type="submission" date="2008-07" db="EMBL/GenBank/DDBJ databases">
        <authorList>
            <person name="El-Sayed N."/>
            <person name="Caler E."/>
            <person name="Inman J."/>
            <person name="Amedeo P."/>
            <person name="Hass B."/>
            <person name="Wortman J."/>
        </authorList>
    </citation>
    <scope>NUCLEOTIDE SEQUENCE [LARGE SCALE GENOMIC DNA]</scope>
    <source>
        <strain evidence="7">ATCC 50983 / TXsc</strain>
    </source>
</reference>
<dbReference type="Pfam" id="PF00628">
    <property type="entry name" value="PHD"/>
    <property type="match status" value="1"/>
</dbReference>
<proteinExistence type="predicted"/>
<gene>
    <name evidence="6" type="ORF">Pmar_PMAR022369</name>
</gene>
<evidence type="ECO:0000259" key="5">
    <source>
        <dbReference type="SMART" id="SM00249"/>
    </source>
</evidence>
<evidence type="ECO:0000313" key="7">
    <source>
        <dbReference type="Proteomes" id="UP000007800"/>
    </source>
</evidence>
<dbReference type="InterPro" id="IPR013083">
    <property type="entry name" value="Znf_RING/FYVE/PHD"/>
</dbReference>
<dbReference type="CDD" id="cd15492">
    <property type="entry name" value="PHD_BRPF_JADE_like"/>
    <property type="match status" value="1"/>
</dbReference>
<dbReference type="InterPro" id="IPR011011">
    <property type="entry name" value="Znf_FYVE_PHD"/>
</dbReference>
<keyword evidence="7" id="KW-1185">Reference proteome</keyword>
<feature type="domain" description="Zinc finger PHD-type" evidence="5">
    <location>
        <begin position="755"/>
        <end position="796"/>
    </location>
</feature>
<dbReference type="AlphaFoldDB" id="C5KDW3"/>
<feature type="compositionally biased region" description="Basic residues" evidence="4">
    <location>
        <begin position="707"/>
        <end position="722"/>
    </location>
</feature>
<dbReference type="OrthoDB" id="20839at2759"/>
<dbReference type="OMA" id="HYESPLH"/>
<dbReference type="RefSeq" id="XP_002785620.1">
    <property type="nucleotide sequence ID" value="XM_002785574.1"/>
</dbReference>
<dbReference type="SMART" id="SM00249">
    <property type="entry name" value="PHD"/>
    <property type="match status" value="3"/>
</dbReference>
<dbReference type="InParanoid" id="C5KDW3"/>
<dbReference type="EMBL" id="GG672124">
    <property type="protein sequence ID" value="EER17416.1"/>
    <property type="molecule type" value="Genomic_DNA"/>
</dbReference>
<feature type="region of interest" description="Disordered" evidence="4">
    <location>
        <begin position="692"/>
        <end position="728"/>
    </location>
</feature>
<dbReference type="InterPro" id="IPR001965">
    <property type="entry name" value="Znf_PHD"/>
</dbReference>
<evidence type="ECO:0000256" key="4">
    <source>
        <dbReference type="SAM" id="MobiDB-lite"/>
    </source>
</evidence>
<protein>
    <recommendedName>
        <fullName evidence="5">Zinc finger PHD-type domain-containing protein</fullName>
    </recommendedName>
</protein>
<feature type="domain" description="Zinc finger PHD-type" evidence="5">
    <location>
        <begin position="421"/>
        <end position="509"/>
    </location>
</feature>
<dbReference type="GeneID" id="9062547"/>
<feature type="region of interest" description="Disordered" evidence="4">
    <location>
        <begin position="1"/>
        <end position="20"/>
    </location>
</feature>
<feature type="domain" description="Zinc finger PHD-type" evidence="5">
    <location>
        <begin position="263"/>
        <end position="329"/>
    </location>
</feature>
<organism evidence="7">
    <name type="scientific">Perkinsus marinus (strain ATCC 50983 / TXsc)</name>
    <dbReference type="NCBI Taxonomy" id="423536"/>
    <lineage>
        <taxon>Eukaryota</taxon>
        <taxon>Sar</taxon>
        <taxon>Alveolata</taxon>
        <taxon>Perkinsozoa</taxon>
        <taxon>Perkinsea</taxon>
        <taxon>Perkinsida</taxon>
        <taxon>Perkinsidae</taxon>
        <taxon>Perkinsus</taxon>
    </lineage>
</organism>
<feature type="compositionally biased region" description="Gly residues" evidence="4">
    <location>
        <begin position="8"/>
        <end position="17"/>
    </location>
</feature>